<dbReference type="EMBL" id="BMMM01000014">
    <property type="protein sequence ID" value="GGN80343.1"/>
    <property type="molecule type" value="Genomic_DNA"/>
</dbReference>
<dbReference type="Proteomes" id="UP000600365">
    <property type="component" value="Unassembled WGS sequence"/>
</dbReference>
<name>A0A917YBK8_9ACTN</name>
<evidence type="ECO:0000313" key="1">
    <source>
        <dbReference type="EMBL" id="GGN80343.1"/>
    </source>
</evidence>
<dbReference type="AlphaFoldDB" id="A0A917YBK8"/>
<evidence type="ECO:0000313" key="2">
    <source>
        <dbReference type="Proteomes" id="UP000600365"/>
    </source>
</evidence>
<reference evidence="1 2" key="1">
    <citation type="journal article" date="2014" name="Int. J. Syst. Evol. Microbiol.">
        <title>Complete genome sequence of Corynebacterium casei LMG S-19264T (=DSM 44701T), isolated from a smear-ripened cheese.</title>
        <authorList>
            <consortium name="US DOE Joint Genome Institute (JGI-PGF)"/>
            <person name="Walter F."/>
            <person name="Albersmeier A."/>
            <person name="Kalinowski J."/>
            <person name="Ruckert C."/>
        </authorList>
    </citation>
    <scope>NUCLEOTIDE SEQUENCE [LARGE SCALE GENOMIC DNA]</scope>
    <source>
        <strain evidence="1 2">CGMCC 4.7111</strain>
    </source>
</reference>
<accession>A0A917YBK8</accession>
<gene>
    <name evidence="1" type="ORF">GCM10011579_065790</name>
</gene>
<organism evidence="1 2">
    <name type="scientific">Streptomyces albiflavescens</name>
    <dbReference type="NCBI Taxonomy" id="1623582"/>
    <lineage>
        <taxon>Bacteria</taxon>
        <taxon>Bacillati</taxon>
        <taxon>Actinomycetota</taxon>
        <taxon>Actinomycetes</taxon>
        <taxon>Kitasatosporales</taxon>
        <taxon>Streptomycetaceae</taxon>
        <taxon>Streptomyces</taxon>
    </lineage>
</organism>
<keyword evidence="2" id="KW-1185">Reference proteome</keyword>
<proteinExistence type="predicted"/>
<comment type="caution">
    <text evidence="1">The sequence shown here is derived from an EMBL/GenBank/DDBJ whole genome shotgun (WGS) entry which is preliminary data.</text>
</comment>
<sequence length="77" mass="8241">MARAVARPGVQRRFTDADGMCLTCCATNTKILPIAALELDGVPAHGVRDRLMWRPKTWTPPGAVEAAGGIYVRPPAP</sequence>
<protein>
    <submittedName>
        <fullName evidence="1">Uncharacterized protein</fullName>
    </submittedName>
</protein>